<keyword evidence="2" id="KW-1185">Reference proteome</keyword>
<proteinExistence type="predicted"/>
<dbReference type="AlphaFoldDB" id="A0A1M5PJ40"/>
<reference evidence="2" key="1">
    <citation type="submission" date="2016-11" db="EMBL/GenBank/DDBJ databases">
        <authorList>
            <person name="Varghese N."/>
            <person name="Submissions S."/>
        </authorList>
    </citation>
    <scope>NUCLEOTIDE SEQUENCE [LARGE SCALE GENOMIC DNA]</scope>
    <source>
        <strain evidence="2">DSM 25330</strain>
    </source>
</reference>
<protein>
    <submittedName>
        <fullName evidence="1">Uncharacterized protein</fullName>
    </submittedName>
</protein>
<organism evidence="1 2">
    <name type="scientific">Winogradskyella jejuensis</name>
    <dbReference type="NCBI Taxonomy" id="1089305"/>
    <lineage>
        <taxon>Bacteria</taxon>
        <taxon>Pseudomonadati</taxon>
        <taxon>Bacteroidota</taxon>
        <taxon>Flavobacteriia</taxon>
        <taxon>Flavobacteriales</taxon>
        <taxon>Flavobacteriaceae</taxon>
        <taxon>Winogradskyella</taxon>
    </lineage>
</organism>
<evidence type="ECO:0000313" key="1">
    <source>
        <dbReference type="EMBL" id="SHH01802.1"/>
    </source>
</evidence>
<accession>A0A1M5PJ40</accession>
<dbReference type="Proteomes" id="UP000184522">
    <property type="component" value="Unassembled WGS sequence"/>
</dbReference>
<sequence>MFNLKIILPFLFLSIIVYGQKSTLIQNVNFRAKELKHYLNKAEDSLILEGERTIYKVNIFNKDYDETIKVKDKKIEIPLYDLDIGRYVIEAVLLDKRIIIVLFRNEPLIDINTHITEITSVEKDTSSVFVFEEDKETTSINETEYDKIDKEERKNNKHFDSISISELLNYKRPIAKKTFKKRKEKKRTYNYWVYYEINSGHYSKIIRKMATKKEIDRMIERNQLDVKTLKGQSNILKIWEIYNSSMFLKHKELDKNFINTKSPYFNVIPYYTTESYGFGTKPQAN</sequence>
<dbReference type="EMBL" id="FQWS01000001">
    <property type="protein sequence ID" value="SHH01802.1"/>
    <property type="molecule type" value="Genomic_DNA"/>
</dbReference>
<name>A0A1M5PJ40_9FLAO</name>
<gene>
    <name evidence="1" type="ORF">SAMN05444148_1505</name>
</gene>
<evidence type="ECO:0000313" key="2">
    <source>
        <dbReference type="Proteomes" id="UP000184522"/>
    </source>
</evidence>